<evidence type="ECO:0000256" key="6">
    <source>
        <dbReference type="ARBA" id="ARBA00022692"/>
    </source>
</evidence>
<evidence type="ECO:0000256" key="11">
    <source>
        <dbReference type="SAM" id="Phobius"/>
    </source>
</evidence>
<dbReference type="InterPro" id="IPR022346">
    <property type="entry name" value="T2SS_GspH"/>
</dbReference>
<evidence type="ECO:0000256" key="1">
    <source>
        <dbReference type="ARBA" id="ARBA00004377"/>
    </source>
</evidence>
<dbReference type="Gene3D" id="3.30.700.10">
    <property type="entry name" value="Glycoprotein, Type 4 Pilin"/>
    <property type="match status" value="1"/>
</dbReference>
<dbReference type="Pfam" id="PF12019">
    <property type="entry name" value="GspH"/>
    <property type="match status" value="1"/>
</dbReference>
<evidence type="ECO:0000256" key="4">
    <source>
        <dbReference type="ARBA" id="ARBA00022481"/>
    </source>
</evidence>
<evidence type="ECO:0000256" key="3">
    <source>
        <dbReference type="ARBA" id="ARBA00022475"/>
    </source>
</evidence>
<gene>
    <name evidence="13" type="ORF">HNR48_001284</name>
</gene>
<feature type="transmembrane region" description="Helical" evidence="11">
    <location>
        <begin position="12"/>
        <end position="34"/>
    </location>
</feature>
<reference evidence="13 14" key="1">
    <citation type="submission" date="2020-08" db="EMBL/GenBank/DDBJ databases">
        <title>Genomic Encyclopedia of Type Strains, Phase IV (KMG-IV): sequencing the most valuable type-strain genomes for metagenomic binning, comparative biology and taxonomic classification.</title>
        <authorList>
            <person name="Goeker M."/>
        </authorList>
    </citation>
    <scope>NUCLEOTIDE SEQUENCE [LARGE SCALE GENOMIC DNA]</scope>
    <source>
        <strain evidence="13 14">DSM 22368</strain>
    </source>
</reference>
<keyword evidence="14" id="KW-1185">Reference proteome</keyword>
<protein>
    <recommendedName>
        <fullName evidence="2">Type II secretion system protein H</fullName>
    </recommendedName>
    <alternativeName>
        <fullName evidence="10">General secretion pathway protein H</fullName>
    </alternativeName>
</protein>
<dbReference type="EMBL" id="JACHHT010000001">
    <property type="protein sequence ID" value="MBB6521006.1"/>
    <property type="molecule type" value="Genomic_DNA"/>
</dbReference>
<dbReference type="NCBIfam" id="TIGR02532">
    <property type="entry name" value="IV_pilin_GFxxxE"/>
    <property type="match status" value="1"/>
</dbReference>
<keyword evidence="3" id="KW-1003">Cell membrane</keyword>
<evidence type="ECO:0000256" key="2">
    <source>
        <dbReference type="ARBA" id="ARBA00021549"/>
    </source>
</evidence>
<dbReference type="RefSeq" id="WP_166849699.1">
    <property type="nucleotide sequence ID" value="NZ_JAAONY010000001.1"/>
</dbReference>
<evidence type="ECO:0000259" key="12">
    <source>
        <dbReference type="Pfam" id="PF12019"/>
    </source>
</evidence>
<dbReference type="GO" id="GO:0005886">
    <property type="term" value="C:plasma membrane"/>
    <property type="evidence" value="ECO:0007669"/>
    <property type="project" value="UniProtKB-SubCell"/>
</dbReference>
<keyword evidence="8 11" id="KW-0472">Membrane</keyword>
<dbReference type="PROSITE" id="PS00409">
    <property type="entry name" value="PROKAR_NTER_METHYL"/>
    <property type="match status" value="1"/>
</dbReference>
<evidence type="ECO:0000313" key="14">
    <source>
        <dbReference type="Proteomes" id="UP000528457"/>
    </source>
</evidence>
<dbReference type="Pfam" id="PF07963">
    <property type="entry name" value="N_methyl"/>
    <property type="match status" value="1"/>
</dbReference>
<dbReference type="AlphaFoldDB" id="A0A7X0JTB4"/>
<keyword evidence="5" id="KW-0997">Cell inner membrane</keyword>
<name>A0A7X0JTB4_9GAMM</name>
<dbReference type="GO" id="GO:0015627">
    <property type="term" value="C:type II protein secretion system complex"/>
    <property type="evidence" value="ECO:0007669"/>
    <property type="project" value="InterPro"/>
</dbReference>
<comment type="similarity">
    <text evidence="9">Belongs to the GSP H family.</text>
</comment>
<sequence length="156" mass="17382">MMTRRRVIEGFSLIELMVVLAIMAAAAGAALPAMGRMYDAMQYRDTVRSILSSTKAARFKALSTGRSVDWVYNANAREISVNDTLQQTLDDSFSVQITSARDLSDDARRAVIRFYPDGSSSGGDVRIEHETGKGMQIKVDWLFGRVSQHPLEEEFI</sequence>
<keyword evidence="6 11" id="KW-0812">Transmembrane</keyword>
<organism evidence="13 14">
    <name type="scientific">Pseudoteredinibacter isoporae</name>
    <dbReference type="NCBI Taxonomy" id="570281"/>
    <lineage>
        <taxon>Bacteria</taxon>
        <taxon>Pseudomonadati</taxon>
        <taxon>Pseudomonadota</taxon>
        <taxon>Gammaproteobacteria</taxon>
        <taxon>Cellvibrionales</taxon>
        <taxon>Cellvibrionaceae</taxon>
        <taxon>Pseudoteredinibacter</taxon>
    </lineage>
</organism>
<evidence type="ECO:0000256" key="9">
    <source>
        <dbReference type="ARBA" id="ARBA00025772"/>
    </source>
</evidence>
<keyword evidence="7 11" id="KW-1133">Transmembrane helix</keyword>
<evidence type="ECO:0000313" key="13">
    <source>
        <dbReference type="EMBL" id="MBB6521006.1"/>
    </source>
</evidence>
<keyword evidence="4" id="KW-0488">Methylation</keyword>
<evidence type="ECO:0000256" key="10">
    <source>
        <dbReference type="ARBA" id="ARBA00030775"/>
    </source>
</evidence>
<dbReference type="GO" id="GO:0015628">
    <property type="term" value="P:protein secretion by the type II secretion system"/>
    <property type="evidence" value="ECO:0007669"/>
    <property type="project" value="InterPro"/>
</dbReference>
<feature type="domain" description="General secretion pathway GspH" evidence="12">
    <location>
        <begin position="47"/>
        <end position="141"/>
    </location>
</feature>
<dbReference type="InterPro" id="IPR045584">
    <property type="entry name" value="Pilin-like"/>
</dbReference>
<dbReference type="InParanoid" id="A0A7X0JTB4"/>
<evidence type="ECO:0000256" key="8">
    <source>
        <dbReference type="ARBA" id="ARBA00023136"/>
    </source>
</evidence>
<comment type="caution">
    <text evidence="13">The sequence shown here is derived from an EMBL/GenBank/DDBJ whole genome shotgun (WGS) entry which is preliminary data.</text>
</comment>
<proteinExistence type="inferred from homology"/>
<comment type="subcellular location">
    <subcellularLocation>
        <location evidence="1">Cell inner membrane</location>
        <topology evidence="1">Single-pass membrane protein</topology>
    </subcellularLocation>
</comment>
<dbReference type="SUPFAM" id="SSF54523">
    <property type="entry name" value="Pili subunits"/>
    <property type="match status" value="1"/>
</dbReference>
<dbReference type="InterPro" id="IPR012902">
    <property type="entry name" value="N_methyl_site"/>
</dbReference>
<dbReference type="Proteomes" id="UP000528457">
    <property type="component" value="Unassembled WGS sequence"/>
</dbReference>
<evidence type="ECO:0000256" key="7">
    <source>
        <dbReference type="ARBA" id="ARBA00022989"/>
    </source>
</evidence>
<evidence type="ECO:0000256" key="5">
    <source>
        <dbReference type="ARBA" id="ARBA00022519"/>
    </source>
</evidence>
<accession>A0A7X0JTB4</accession>